<keyword evidence="1 5" id="KW-0378">Hydrolase</keyword>
<keyword evidence="6" id="KW-1185">Reference proteome</keyword>
<evidence type="ECO:0000256" key="2">
    <source>
        <dbReference type="SAM" id="SignalP"/>
    </source>
</evidence>
<feature type="signal peptide" evidence="2">
    <location>
        <begin position="1"/>
        <end position="27"/>
    </location>
</feature>
<dbReference type="Pfam" id="PF12146">
    <property type="entry name" value="Hydrolase_4"/>
    <property type="match status" value="1"/>
</dbReference>
<dbReference type="RefSeq" id="WP_162350642.1">
    <property type="nucleotide sequence ID" value="NZ_QOVG01000010.1"/>
</dbReference>
<dbReference type="InterPro" id="IPR029058">
    <property type="entry name" value="AB_hydrolase_fold"/>
</dbReference>
<dbReference type="InterPro" id="IPR022742">
    <property type="entry name" value="Hydrolase_4"/>
</dbReference>
<dbReference type="InterPro" id="IPR053145">
    <property type="entry name" value="AB_hydrolase_Est10"/>
</dbReference>
<dbReference type="Gene3D" id="3.40.50.1820">
    <property type="entry name" value="alpha/beta hydrolase"/>
    <property type="match status" value="1"/>
</dbReference>
<dbReference type="InterPro" id="IPR002471">
    <property type="entry name" value="Pept_S9_AS"/>
</dbReference>
<dbReference type="InterPro" id="IPR024981">
    <property type="entry name" value="DUF3887"/>
</dbReference>
<protein>
    <submittedName>
        <fullName evidence="5">Alpha/beta fold hydrolase</fullName>
    </submittedName>
</protein>
<evidence type="ECO:0000256" key="1">
    <source>
        <dbReference type="ARBA" id="ARBA00022801"/>
    </source>
</evidence>
<dbReference type="PROSITE" id="PS00708">
    <property type="entry name" value="PRO_ENDOPEP_SER"/>
    <property type="match status" value="1"/>
</dbReference>
<feature type="domain" description="Serine aminopeptidase S33" evidence="3">
    <location>
        <begin position="191"/>
        <end position="402"/>
    </location>
</feature>
<dbReference type="GO" id="GO:0016787">
    <property type="term" value="F:hydrolase activity"/>
    <property type="evidence" value="ECO:0007669"/>
    <property type="project" value="UniProtKB-KW"/>
</dbReference>
<organism evidence="5 6">
    <name type="scientific">Pseudoxanthomonas gei</name>
    <dbReference type="NCBI Taxonomy" id="1383030"/>
    <lineage>
        <taxon>Bacteria</taxon>
        <taxon>Pseudomonadati</taxon>
        <taxon>Pseudomonadota</taxon>
        <taxon>Gammaproteobacteria</taxon>
        <taxon>Lysobacterales</taxon>
        <taxon>Lysobacteraceae</taxon>
        <taxon>Pseudoxanthomonas</taxon>
    </lineage>
</organism>
<comment type="caution">
    <text evidence="5">The sequence shown here is derived from an EMBL/GenBank/DDBJ whole genome shotgun (WGS) entry which is preliminary data.</text>
</comment>
<reference evidence="5 6" key="1">
    <citation type="submission" date="2018-07" db="EMBL/GenBank/DDBJ databases">
        <title>Whole genome Sequencing of Pseudoxanthomonas gei KCTC 32298 (T).</title>
        <authorList>
            <person name="Kumar S."/>
            <person name="Bansal K."/>
            <person name="Kaur A."/>
            <person name="Patil P."/>
            <person name="Sharma S."/>
            <person name="Patil P.B."/>
        </authorList>
    </citation>
    <scope>NUCLEOTIDE SEQUENCE [LARGE SCALE GENOMIC DNA]</scope>
    <source>
        <strain evidence="5 6">KCTC 32298</strain>
    </source>
</reference>
<dbReference type="EMBL" id="QOVG01000010">
    <property type="protein sequence ID" value="NDK39985.1"/>
    <property type="molecule type" value="Genomic_DNA"/>
</dbReference>
<dbReference type="Gene3D" id="3.10.450.590">
    <property type="match status" value="1"/>
</dbReference>
<dbReference type="SUPFAM" id="SSF53474">
    <property type="entry name" value="alpha/beta-Hydrolases"/>
    <property type="match status" value="1"/>
</dbReference>
<gene>
    <name evidence="5" type="ORF">DT603_14170</name>
</gene>
<dbReference type="PANTHER" id="PTHR43265:SF1">
    <property type="entry name" value="ESTERASE ESTD"/>
    <property type="match status" value="1"/>
</dbReference>
<evidence type="ECO:0000313" key="6">
    <source>
        <dbReference type="Proteomes" id="UP001429354"/>
    </source>
</evidence>
<dbReference type="PANTHER" id="PTHR43265">
    <property type="entry name" value="ESTERASE ESTD"/>
    <property type="match status" value="1"/>
</dbReference>
<evidence type="ECO:0000259" key="3">
    <source>
        <dbReference type="Pfam" id="PF12146"/>
    </source>
</evidence>
<feature type="chain" id="PRO_5045696152" evidence="2">
    <location>
        <begin position="28"/>
        <end position="438"/>
    </location>
</feature>
<feature type="domain" description="DUF3887" evidence="4">
    <location>
        <begin position="36"/>
        <end position="124"/>
    </location>
</feature>
<accession>A0ABX0AHP4</accession>
<dbReference type="Proteomes" id="UP001429354">
    <property type="component" value="Unassembled WGS sequence"/>
</dbReference>
<dbReference type="Pfam" id="PF13026">
    <property type="entry name" value="DUF3887"/>
    <property type="match status" value="1"/>
</dbReference>
<evidence type="ECO:0000313" key="5">
    <source>
        <dbReference type="EMBL" id="NDK39985.1"/>
    </source>
</evidence>
<keyword evidence="2" id="KW-0732">Signal</keyword>
<proteinExistence type="predicted"/>
<name>A0ABX0AHP4_9GAMM</name>
<evidence type="ECO:0000259" key="4">
    <source>
        <dbReference type="Pfam" id="PF13026"/>
    </source>
</evidence>
<sequence>MSHRASLLLASLLVFAALLITSPAALAADAPEDIAKRLLDRMDARQYDQAEAMFTPEMAAAVPADKLKAVWESLPVQLGAANGRGKAKVTPHQGIQVVVVPLHYANGELLAQVVVEAKGRIAGFLVQPAPPAPAAAPAADASYIERDFAVGDLPGTLAMPKAPASARIAAVVLVHGSGPQDRDETIGPNRPFLDIARGLAAQGIAVLRYEKRSKARPQDFANGKYTMDEETTDDAVAAVAALRAAPGIDPGKVFVLGHSQGGMLAPRIAQRSGHVAGLILFAAPARSLLTILPEQNRYLLGADGVIDAQEHKFLEQLDRKIARVRGDGAVADQDTPLGLPAAYWRAFEKIDPLADARAVGLPMLLLQGGRDFQVVDTDWQLWKKGFATRPRASFRHYPALNHLGIAGEGAGTLAEYSKPGGHVDGQLIDDVASWIRLH</sequence>